<evidence type="ECO:0000256" key="10">
    <source>
        <dbReference type="ARBA" id="ARBA00022968"/>
    </source>
</evidence>
<keyword evidence="10" id="KW-0735">Signal-anchor</keyword>
<dbReference type="SUPFAM" id="SSF51735">
    <property type="entry name" value="NAD(P)-binding Rossmann-fold domains"/>
    <property type="match status" value="1"/>
</dbReference>
<dbReference type="OMA" id="EVFRLWC"/>
<evidence type="ECO:0000256" key="9">
    <source>
        <dbReference type="ARBA" id="ARBA00022793"/>
    </source>
</evidence>
<proteinExistence type="inferred from homology"/>
<dbReference type="GO" id="GO:0033320">
    <property type="term" value="P:UDP-D-xylose biosynthetic process"/>
    <property type="evidence" value="ECO:0007669"/>
    <property type="project" value="UniProtKB-UniPathway"/>
</dbReference>
<dbReference type="CDD" id="cd05230">
    <property type="entry name" value="UGD_SDR_e"/>
    <property type="match status" value="1"/>
</dbReference>
<evidence type="ECO:0000259" key="18">
    <source>
        <dbReference type="Pfam" id="PF16363"/>
    </source>
</evidence>
<dbReference type="Pfam" id="PF16363">
    <property type="entry name" value="GDP_Man_Dehyd"/>
    <property type="match status" value="1"/>
</dbReference>
<keyword evidence="14" id="KW-0472">Membrane</keyword>
<keyword evidence="12" id="KW-0520">NAD</keyword>
<feature type="region of interest" description="Disordered" evidence="17">
    <location>
        <begin position="460"/>
        <end position="487"/>
    </location>
</feature>
<dbReference type="UniPathway" id="UPA00796">
    <property type="reaction ID" value="UER00771"/>
</dbReference>
<dbReference type="GO" id="GO:0032580">
    <property type="term" value="C:Golgi cisterna membrane"/>
    <property type="evidence" value="ECO:0007669"/>
    <property type="project" value="UniProtKB-SubCell"/>
</dbReference>
<evidence type="ECO:0000256" key="14">
    <source>
        <dbReference type="ARBA" id="ARBA00023136"/>
    </source>
</evidence>
<dbReference type="EMBL" id="FN649727">
    <property type="protein sequence ID" value="CBJ48392.1"/>
    <property type="molecule type" value="Genomic_DNA"/>
</dbReference>
<feature type="region of interest" description="Disordered" evidence="17">
    <location>
        <begin position="122"/>
        <end position="141"/>
    </location>
</feature>
<evidence type="ECO:0000256" key="13">
    <source>
        <dbReference type="ARBA" id="ARBA00023034"/>
    </source>
</evidence>
<evidence type="ECO:0000256" key="6">
    <source>
        <dbReference type="ARBA" id="ARBA00012290"/>
    </source>
</evidence>
<protein>
    <recommendedName>
        <fullName evidence="6">UDP-glucuronate decarboxylase</fullName>
        <ecNumber evidence="6">4.1.1.35</ecNumber>
    </recommendedName>
</protein>
<evidence type="ECO:0000313" key="20">
    <source>
        <dbReference type="Proteomes" id="UP000002630"/>
    </source>
</evidence>
<evidence type="ECO:0000256" key="2">
    <source>
        <dbReference type="ARBA" id="ARBA00004447"/>
    </source>
</evidence>
<organism evidence="19 20">
    <name type="scientific">Ectocarpus siliculosus</name>
    <name type="common">Brown alga</name>
    <name type="synonym">Conferva siliculosa</name>
    <dbReference type="NCBI Taxonomy" id="2880"/>
    <lineage>
        <taxon>Eukaryota</taxon>
        <taxon>Sar</taxon>
        <taxon>Stramenopiles</taxon>
        <taxon>Ochrophyta</taxon>
        <taxon>PX clade</taxon>
        <taxon>Phaeophyceae</taxon>
        <taxon>Ectocarpales</taxon>
        <taxon>Ectocarpaceae</taxon>
        <taxon>Ectocarpus</taxon>
    </lineage>
</organism>
<comment type="pathway">
    <text evidence="4">Nucleotide-sugar biosynthesis; UDP-alpha-D-xylose biosynthesis; UDP-alpha-D-xylose from UDP-alpha-D-glucuronate: step 1/1.</text>
</comment>
<name>D7FQ60_ECTSI</name>
<evidence type="ECO:0000256" key="15">
    <source>
        <dbReference type="ARBA" id="ARBA00023239"/>
    </source>
</evidence>
<gene>
    <name evidence="19" type="ORF">Esi_0002_0180</name>
</gene>
<keyword evidence="9" id="KW-0210">Decarboxylase</keyword>
<dbReference type="OrthoDB" id="331544at2759"/>
<dbReference type="InterPro" id="IPR044516">
    <property type="entry name" value="UXS-like"/>
</dbReference>
<evidence type="ECO:0000256" key="5">
    <source>
        <dbReference type="ARBA" id="ARBA00007505"/>
    </source>
</evidence>
<dbReference type="InParanoid" id="D7FQ60"/>
<dbReference type="Gene3D" id="3.40.50.720">
    <property type="entry name" value="NAD(P)-binding Rossmann-like Domain"/>
    <property type="match status" value="2"/>
</dbReference>
<evidence type="ECO:0000256" key="17">
    <source>
        <dbReference type="SAM" id="MobiDB-lite"/>
    </source>
</evidence>
<dbReference type="GO" id="GO:0042732">
    <property type="term" value="P:D-xylose metabolic process"/>
    <property type="evidence" value="ECO:0007669"/>
    <property type="project" value="InterPro"/>
</dbReference>
<keyword evidence="7" id="KW-0963">Cytoplasm</keyword>
<dbReference type="Proteomes" id="UP000002630">
    <property type="component" value="Linkage Group LG02"/>
</dbReference>
<keyword evidence="20" id="KW-1185">Reference proteome</keyword>
<evidence type="ECO:0000256" key="1">
    <source>
        <dbReference type="ARBA" id="ARBA00001911"/>
    </source>
</evidence>
<feature type="compositionally biased region" description="Basic and acidic residues" evidence="17">
    <location>
        <begin position="1"/>
        <end position="10"/>
    </location>
</feature>
<feature type="region of interest" description="Disordered" evidence="17">
    <location>
        <begin position="1"/>
        <end position="53"/>
    </location>
</feature>
<evidence type="ECO:0000256" key="12">
    <source>
        <dbReference type="ARBA" id="ARBA00023027"/>
    </source>
</evidence>
<comment type="subcellular location">
    <subcellularLocation>
        <location evidence="3">Cytoplasm</location>
    </subcellularLocation>
    <subcellularLocation>
        <location evidence="2">Golgi apparatus</location>
        <location evidence="2">Golgi stack membrane</location>
        <topology evidence="2">Single-pass type II membrane protein</topology>
    </subcellularLocation>
</comment>
<keyword evidence="8" id="KW-0812">Transmembrane</keyword>
<dbReference type="InterPro" id="IPR036291">
    <property type="entry name" value="NAD(P)-bd_dom_sf"/>
</dbReference>
<dbReference type="EMBL" id="FN648375">
    <property type="protein sequence ID" value="CBJ48392.1"/>
    <property type="molecule type" value="Genomic_DNA"/>
</dbReference>
<feature type="domain" description="NAD(P)-binding" evidence="18">
    <location>
        <begin position="153"/>
        <end position="447"/>
    </location>
</feature>
<reference evidence="19 20" key="1">
    <citation type="journal article" date="2010" name="Nature">
        <title>The Ectocarpus genome and the independent evolution of multicellularity in brown algae.</title>
        <authorList>
            <person name="Cock J.M."/>
            <person name="Sterck L."/>
            <person name="Rouze P."/>
            <person name="Scornet D."/>
            <person name="Allen A.E."/>
            <person name="Amoutzias G."/>
            <person name="Anthouard V."/>
            <person name="Artiguenave F."/>
            <person name="Aury J.M."/>
            <person name="Badger J.H."/>
            <person name="Beszteri B."/>
            <person name="Billiau K."/>
            <person name="Bonnet E."/>
            <person name="Bothwell J.H."/>
            <person name="Bowler C."/>
            <person name="Boyen C."/>
            <person name="Brownlee C."/>
            <person name="Carrano C.J."/>
            <person name="Charrier B."/>
            <person name="Cho G.Y."/>
            <person name="Coelho S.M."/>
            <person name="Collen J."/>
            <person name="Corre E."/>
            <person name="Da Silva C."/>
            <person name="Delage L."/>
            <person name="Delaroque N."/>
            <person name="Dittami S.M."/>
            <person name="Doulbeau S."/>
            <person name="Elias M."/>
            <person name="Farnham G."/>
            <person name="Gachon C.M."/>
            <person name="Gschloessl B."/>
            <person name="Heesch S."/>
            <person name="Jabbari K."/>
            <person name="Jubin C."/>
            <person name="Kawai H."/>
            <person name="Kimura K."/>
            <person name="Kloareg B."/>
            <person name="Kupper F.C."/>
            <person name="Lang D."/>
            <person name="Le Bail A."/>
            <person name="Leblanc C."/>
            <person name="Lerouge P."/>
            <person name="Lohr M."/>
            <person name="Lopez P.J."/>
            <person name="Martens C."/>
            <person name="Maumus F."/>
            <person name="Michel G."/>
            <person name="Miranda-Saavedra D."/>
            <person name="Morales J."/>
            <person name="Moreau H."/>
            <person name="Motomura T."/>
            <person name="Nagasato C."/>
            <person name="Napoli C.A."/>
            <person name="Nelson D.R."/>
            <person name="Nyvall-Collen P."/>
            <person name="Peters A.F."/>
            <person name="Pommier C."/>
            <person name="Potin P."/>
            <person name="Poulain J."/>
            <person name="Quesneville H."/>
            <person name="Read B."/>
            <person name="Rensing S.A."/>
            <person name="Ritter A."/>
            <person name="Rousvoal S."/>
            <person name="Samanta M."/>
            <person name="Samson G."/>
            <person name="Schroeder D.C."/>
            <person name="Segurens B."/>
            <person name="Strittmatter M."/>
            <person name="Tonon T."/>
            <person name="Tregear J.W."/>
            <person name="Valentin K."/>
            <person name="von Dassow P."/>
            <person name="Yamagishi T."/>
            <person name="Van de Peer Y."/>
            <person name="Wincker P."/>
        </authorList>
    </citation>
    <scope>NUCLEOTIDE SEQUENCE [LARGE SCALE GENOMIC DNA]</scope>
    <source>
        <strain evidence="20">Ec32 / CCAP1310/4</strain>
    </source>
</reference>
<keyword evidence="13" id="KW-0333">Golgi apparatus</keyword>
<evidence type="ECO:0000256" key="11">
    <source>
        <dbReference type="ARBA" id="ARBA00022989"/>
    </source>
</evidence>
<dbReference type="PANTHER" id="PTHR43078:SF6">
    <property type="entry name" value="UDP-GLUCURONIC ACID DECARBOXYLASE 1"/>
    <property type="match status" value="1"/>
</dbReference>
<keyword evidence="11" id="KW-1133">Transmembrane helix</keyword>
<sequence>MLNRKTEWKTSSRQAVGGAGNEPAASAAAPRRRTLPRLLSSSPPRRKRRHRLLEMTPRSAHVISTRSWAMPVIMCLLGILTVKVFFLSRSDEYVSSSRVQEMVEVEVQRRVQQQVSLLNSEPHTLPSEERGPAVANNFPPTADLSEKDRMRVLVTGGAGFVGSHLVDALMKMGHDVIVLDNFFTGRQKNVQHWIGHPSFHLITHDVVEPIKLEVDQIYHLACPASPPHYQYNPIKTIKTSTQGTLNMLGLAKRTGARMLLTSTSEVYGDPEEHPQRETYWGNVNPIGPRACYDEGKRVAETMMYAYENQGEMEVRVARIFNTFGPRMHPNDGRVVSNFIIQAIQGKDITIYGDGSQTRSFQYVDDLVRGLIALMNNNYSGPVNIGNPDEYTVKDFAELIKSSTESTSKIIFMDGTKDDPNKRKPDITLAKKELGWEPTVAVKDGLVETIKYFRGELKKTGEIIPTGPDASKPRNFADPDPPRQLRSP</sequence>
<dbReference type="eggNOG" id="KOG1429">
    <property type="taxonomic scope" value="Eukaryota"/>
</dbReference>
<comment type="catalytic activity">
    <reaction evidence="16">
        <text>UDP-alpha-D-glucuronate + H(+) = UDP-alpha-D-xylose + CO2</text>
        <dbReference type="Rhea" id="RHEA:23916"/>
        <dbReference type="ChEBI" id="CHEBI:15378"/>
        <dbReference type="ChEBI" id="CHEBI:16526"/>
        <dbReference type="ChEBI" id="CHEBI:57632"/>
        <dbReference type="ChEBI" id="CHEBI:58052"/>
        <dbReference type="EC" id="4.1.1.35"/>
    </reaction>
</comment>
<dbReference type="AlphaFoldDB" id="D7FQ60"/>
<evidence type="ECO:0000256" key="8">
    <source>
        <dbReference type="ARBA" id="ARBA00022692"/>
    </source>
</evidence>
<dbReference type="PANTHER" id="PTHR43078">
    <property type="entry name" value="UDP-GLUCURONIC ACID DECARBOXYLASE-RELATED"/>
    <property type="match status" value="1"/>
</dbReference>
<dbReference type="InterPro" id="IPR016040">
    <property type="entry name" value="NAD(P)-bd_dom"/>
</dbReference>
<dbReference type="GO" id="GO:0048040">
    <property type="term" value="F:UDP-glucuronate decarboxylase activity"/>
    <property type="evidence" value="ECO:0007669"/>
    <property type="project" value="UniProtKB-EC"/>
</dbReference>
<dbReference type="EC" id="4.1.1.35" evidence="6"/>
<keyword evidence="15" id="KW-0456">Lyase</keyword>
<dbReference type="FunFam" id="3.40.50.720:FF:000150">
    <property type="entry name" value="UDP-glucuronic acid decarboxylase 6"/>
    <property type="match status" value="1"/>
</dbReference>
<evidence type="ECO:0000256" key="3">
    <source>
        <dbReference type="ARBA" id="ARBA00004496"/>
    </source>
</evidence>
<comment type="cofactor">
    <cofactor evidence="1">
        <name>NAD(+)</name>
        <dbReference type="ChEBI" id="CHEBI:57540"/>
    </cofactor>
</comment>
<evidence type="ECO:0000256" key="4">
    <source>
        <dbReference type="ARBA" id="ARBA00005100"/>
    </source>
</evidence>
<dbReference type="GO" id="GO:0070403">
    <property type="term" value="F:NAD+ binding"/>
    <property type="evidence" value="ECO:0007669"/>
    <property type="project" value="InterPro"/>
</dbReference>
<evidence type="ECO:0000313" key="19">
    <source>
        <dbReference type="EMBL" id="CBJ48392.1"/>
    </source>
</evidence>
<evidence type="ECO:0000256" key="7">
    <source>
        <dbReference type="ARBA" id="ARBA00022490"/>
    </source>
</evidence>
<comment type="similarity">
    <text evidence="5">Belongs to the NAD(P)-dependent epimerase/dehydratase family. UDP-glucuronic acid decarboxylase subfamily.</text>
</comment>
<feature type="compositionally biased region" description="Basic and acidic residues" evidence="17">
    <location>
        <begin position="470"/>
        <end position="487"/>
    </location>
</feature>
<evidence type="ECO:0000256" key="16">
    <source>
        <dbReference type="ARBA" id="ARBA00051601"/>
    </source>
</evidence>
<accession>D7FQ60</accession>
<dbReference type="STRING" id="2880.D7FQ60"/>